<sequence>MDVEHGTQFVADFERQPRHPTIVSIATAQKRNAPPLLTTASNPYPFYTCNPSVGFQVTSFDFGTPAVVVQRFRFRFSPVTRHSSRFANSWILVNLSQLLPQRIFSDVQRI</sequence>
<dbReference type="EMBL" id="WNWW01000054">
    <property type="protein sequence ID" value="KAF3430441.1"/>
    <property type="molecule type" value="Genomic_DNA"/>
</dbReference>
<reference evidence="1" key="1">
    <citation type="submission" date="2019-11" db="EMBL/GenBank/DDBJ databases">
        <title>The nuclear and mitochondrial genomes of Frieseomelitta varia - a highly eusocial stingless bee (Meliponini) with a permanently sterile worker caste.</title>
        <authorList>
            <person name="Freitas F.C.P."/>
            <person name="Lourenco A.P."/>
            <person name="Nunes F.M.F."/>
            <person name="Paschoal A.R."/>
            <person name="Abreu F.C.P."/>
            <person name="Barbin F.O."/>
            <person name="Bataglia L."/>
            <person name="Cardoso-Junior C.A.M."/>
            <person name="Cervoni M.S."/>
            <person name="Silva S.R."/>
            <person name="Dalarmi F."/>
            <person name="Del Lama M.A."/>
            <person name="Depintor T.S."/>
            <person name="Ferreira K.M."/>
            <person name="Goria P.S."/>
            <person name="Jaskot M.C."/>
            <person name="Lago D.C."/>
            <person name="Luna-Lucena D."/>
            <person name="Moda L.M."/>
            <person name="Nascimento L."/>
            <person name="Pedrino M."/>
            <person name="Rabico F.O."/>
            <person name="Sanches F.C."/>
            <person name="Santos D.E."/>
            <person name="Santos C.G."/>
            <person name="Vieira J."/>
            <person name="Lopes T.F."/>
            <person name="Barchuk A.R."/>
            <person name="Hartfelder K."/>
            <person name="Simoes Z.L.P."/>
            <person name="Bitondi M.M.G."/>
            <person name="Pinheiro D.G."/>
        </authorList>
    </citation>
    <scope>NUCLEOTIDE SEQUENCE</scope>
    <source>
        <strain evidence="1">USP_RPSP 00005682</strain>
        <tissue evidence="1">Whole individual</tissue>
    </source>
</reference>
<dbReference type="AlphaFoldDB" id="A0A833SAC9"/>
<evidence type="ECO:0000313" key="1">
    <source>
        <dbReference type="EMBL" id="KAF3430441.1"/>
    </source>
</evidence>
<evidence type="ECO:0000313" key="2">
    <source>
        <dbReference type="Proteomes" id="UP000655588"/>
    </source>
</evidence>
<dbReference type="Proteomes" id="UP000655588">
    <property type="component" value="Unassembled WGS sequence"/>
</dbReference>
<protein>
    <submittedName>
        <fullName evidence="1">Uncharacterized protein</fullName>
    </submittedName>
</protein>
<name>A0A833SAC9_9HYME</name>
<comment type="caution">
    <text evidence="1">The sequence shown here is derived from an EMBL/GenBank/DDBJ whole genome shotgun (WGS) entry which is preliminary data.</text>
</comment>
<organism evidence="1 2">
    <name type="scientific">Frieseomelitta varia</name>
    <dbReference type="NCBI Taxonomy" id="561572"/>
    <lineage>
        <taxon>Eukaryota</taxon>
        <taxon>Metazoa</taxon>
        <taxon>Ecdysozoa</taxon>
        <taxon>Arthropoda</taxon>
        <taxon>Hexapoda</taxon>
        <taxon>Insecta</taxon>
        <taxon>Pterygota</taxon>
        <taxon>Neoptera</taxon>
        <taxon>Endopterygota</taxon>
        <taxon>Hymenoptera</taxon>
        <taxon>Apocrita</taxon>
        <taxon>Aculeata</taxon>
        <taxon>Apoidea</taxon>
        <taxon>Anthophila</taxon>
        <taxon>Apidae</taxon>
        <taxon>Frieseomelitta</taxon>
    </lineage>
</organism>
<keyword evidence="2" id="KW-1185">Reference proteome</keyword>
<gene>
    <name evidence="1" type="ORF">E2986_11884</name>
</gene>
<accession>A0A833SAC9</accession>
<proteinExistence type="predicted"/>